<accession>A0AAU8L0R8</accession>
<organism evidence="1">
    <name type="scientific">Serratia phage Kevin</name>
    <dbReference type="NCBI Taxonomy" id="3161161"/>
    <lineage>
        <taxon>Viruses</taxon>
        <taxon>Duplodnaviria</taxon>
        <taxon>Heunggongvirae</taxon>
        <taxon>Uroviricota</taxon>
        <taxon>Caudoviricetes</taxon>
        <taxon>Pantevenvirales</taxon>
        <taxon>Ackermannviridae</taxon>
        <taxon>Miltonvirus</taxon>
    </lineage>
</organism>
<reference evidence="1" key="1">
    <citation type="submission" date="2024-06" db="EMBL/GenBank/DDBJ databases">
        <authorList>
            <person name="Melgar S."/>
            <person name="Ryabinky S."/>
            <person name="Merugu K."/>
            <person name="Desisa B."/>
            <person name="Truong H."/>
            <person name="Jamal R."/>
            <person name="Sandhu A."/>
            <person name="Johnson A."/>
        </authorList>
    </citation>
    <scope>NUCLEOTIDE SEQUENCE</scope>
</reference>
<proteinExistence type="predicted"/>
<dbReference type="EMBL" id="PP869623">
    <property type="protein sequence ID" value="XCN28093.1"/>
    <property type="molecule type" value="Genomic_DNA"/>
</dbReference>
<sequence length="62" mass="7239">MPTNEKKVFGLRILVVRKIDHHSYKIRARETALYVISADGIKFRKFDGDQVGNCSEHFYVQL</sequence>
<evidence type="ECO:0000313" key="1">
    <source>
        <dbReference type="EMBL" id="XCN28093.1"/>
    </source>
</evidence>
<name>A0AAU8L0R8_9CAUD</name>
<protein>
    <submittedName>
        <fullName evidence="1">Uncharacterized protein</fullName>
    </submittedName>
</protein>